<dbReference type="InterPro" id="IPR011990">
    <property type="entry name" value="TPR-like_helical_dom_sf"/>
</dbReference>
<comment type="similarity">
    <text evidence="2">Belongs to the AfsR/DnrI/RedD regulatory family.</text>
</comment>
<dbReference type="GO" id="GO:0003677">
    <property type="term" value="F:DNA binding"/>
    <property type="evidence" value="ECO:0007669"/>
    <property type="project" value="UniProtKB-KW"/>
</dbReference>
<protein>
    <submittedName>
        <fullName evidence="9">Histidine kinase</fullName>
    </submittedName>
</protein>
<keyword evidence="3" id="KW-0902">Two-component regulatory system</keyword>
<dbReference type="GO" id="GO:0005737">
    <property type="term" value="C:cytoplasm"/>
    <property type="evidence" value="ECO:0007669"/>
    <property type="project" value="UniProtKB-SubCell"/>
</dbReference>
<feature type="modified residue" description="4-aspartylphosphate" evidence="7">
    <location>
        <position position="55"/>
    </location>
</feature>
<evidence type="ECO:0000259" key="8">
    <source>
        <dbReference type="PROSITE" id="PS50110"/>
    </source>
</evidence>
<gene>
    <name evidence="9" type="ORF">BG258_00470</name>
</gene>
<dbReference type="SMART" id="SM01043">
    <property type="entry name" value="BTAD"/>
    <property type="match status" value="1"/>
</dbReference>
<comment type="caution">
    <text evidence="9">The sequence shown here is derived from an EMBL/GenBank/DDBJ whole genome shotgun (WGS) entry which is preliminary data.</text>
</comment>
<dbReference type="EMBL" id="MECQ01000001">
    <property type="protein sequence ID" value="ODV54474.1"/>
    <property type="molecule type" value="Genomic_DNA"/>
</dbReference>
<keyword evidence="6" id="KW-0804">Transcription</keyword>
<evidence type="ECO:0000256" key="5">
    <source>
        <dbReference type="ARBA" id="ARBA00023125"/>
    </source>
</evidence>
<dbReference type="Pfam" id="PF00072">
    <property type="entry name" value="Response_reg"/>
    <property type="match status" value="1"/>
</dbReference>
<dbReference type="InterPro" id="IPR001867">
    <property type="entry name" value="OmpR/PhoB-type_DNA-bd"/>
</dbReference>
<dbReference type="PROSITE" id="PS50110">
    <property type="entry name" value="RESPONSE_REGULATORY"/>
    <property type="match status" value="1"/>
</dbReference>
<dbReference type="InterPro" id="IPR016032">
    <property type="entry name" value="Sig_transdc_resp-reg_C-effctor"/>
</dbReference>
<dbReference type="PANTHER" id="PTHR35807:SF2">
    <property type="entry name" value="TRANSCRIPTIONAL ACTIVATOR DOMAIN"/>
    <property type="match status" value="1"/>
</dbReference>
<dbReference type="GO" id="GO:0006355">
    <property type="term" value="P:regulation of DNA-templated transcription"/>
    <property type="evidence" value="ECO:0007669"/>
    <property type="project" value="InterPro"/>
</dbReference>
<dbReference type="Gene3D" id="1.10.10.10">
    <property type="entry name" value="Winged helix-like DNA-binding domain superfamily/Winged helix DNA-binding domain"/>
    <property type="match status" value="1"/>
</dbReference>
<keyword evidence="7" id="KW-0597">Phosphoprotein</keyword>
<dbReference type="PANTHER" id="PTHR35807">
    <property type="entry name" value="TRANSCRIPTIONAL REGULATOR REDD-RELATED"/>
    <property type="match status" value="1"/>
</dbReference>
<dbReference type="SUPFAM" id="SSF52172">
    <property type="entry name" value="CheY-like"/>
    <property type="match status" value="1"/>
</dbReference>
<dbReference type="Gene3D" id="3.40.50.2300">
    <property type="match status" value="1"/>
</dbReference>
<evidence type="ECO:0000256" key="3">
    <source>
        <dbReference type="ARBA" id="ARBA00023012"/>
    </source>
</evidence>
<dbReference type="SMART" id="SM00448">
    <property type="entry name" value="REC"/>
    <property type="match status" value="1"/>
</dbReference>
<evidence type="ECO:0000256" key="6">
    <source>
        <dbReference type="ARBA" id="ARBA00023163"/>
    </source>
</evidence>
<dbReference type="InterPro" id="IPR051677">
    <property type="entry name" value="AfsR-DnrI-RedD_regulator"/>
</dbReference>
<evidence type="ECO:0000256" key="4">
    <source>
        <dbReference type="ARBA" id="ARBA00023015"/>
    </source>
</evidence>
<evidence type="ECO:0000256" key="1">
    <source>
        <dbReference type="ARBA" id="ARBA00004496"/>
    </source>
</evidence>
<name>A0A1E4R1Y5_9BACI</name>
<dbReference type="InterPro" id="IPR011006">
    <property type="entry name" value="CheY-like_superfamily"/>
</dbReference>
<dbReference type="InterPro" id="IPR036388">
    <property type="entry name" value="WH-like_DNA-bd_sf"/>
</dbReference>
<keyword evidence="4" id="KW-0805">Transcription regulation</keyword>
<dbReference type="GO" id="GO:0000160">
    <property type="term" value="P:phosphorelay signal transduction system"/>
    <property type="evidence" value="ECO:0007669"/>
    <property type="project" value="UniProtKB-KW"/>
</dbReference>
<dbReference type="InterPro" id="IPR001789">
    <property type="entry name" value="Sig_transdc_resp-reg_receiver"/>
</dbReference>
<keyword evidence="5" id="KW-0238">DNA-binding</keyword>
<organism evidence="9 10">
    <name type="scientific">Lysinibacillus fusiformis</name>
    <dbReference type="NCBI Taxonomy" id="28031"/>
    <lineage>
        <taxon>Bacteria</taxon>
        <taxon>Bacillati</taxon>
        <taxon>Bacillota</taxon>
        <taxon>Bacilli</taxon>
        <taxon>Bacillales</taxon>
        <taxon>Bacillaceae</taxon>
        <taxon>Lysinibacillus</taxon>
    </lineage>
</organism>
<comment type="subcellular location">
    <subcellularLocation>
        <location evidence="1">Cytoplasm</location>
    </subcellularLocation>
</comment>
<dbReference type="RefSeq" id="WP_069479760.1">
    <property type="nucleotide sequence ID" value="NZ_KV766182.1"/>
</dbReference>
<dbReference type="GO" id="GO:0016301">
    <property type="term" value="F:kinase activity"/>
    <property type="evidence" value="ECO:0007669"/>
    <property type="project" value="UniProtKB-KW"/>
</dbReference>
<sequence>MRIVLVDDEYLSLTRLKTLLEESKVGGIEIVGEYTDSLKVIEEIQSLQPSVVFLDIVMPDMDGLALGEKIQELLPDVEIVFTTGFDQYALDAFNLHAVDYLLKPVQIARLKKTLERLEQINNKHKKSVTNSTTINLFGGLRVISPDGQTQILKWRTSKAKELFAYLLNHRDEIIYRETILELFWPESDRDRASKQLYTAIYTIRQTLKNYDLDGVQISSPLLNSGYKLLMEHTVVDVEQWLSSLKSLPLLEQETVDEHEQVFQMYTGDYLGDCDYLWAENERERLRRLWLQHAHQLTDFYITNENYPAAIKIQEKVQALFVDEEENYFTLMKLYHLLNNVGAVEEQYLLLKKALQEHLAVEPSEEIESWYRSWKLAIVQMKEEVII</sequence>
<dbReference type="Pfam" id="PF00486">
    <property type="entry name" value="Trans_reg_C"/>
    <property type="match status" value="1"/>
</dbReference>
<dbReference type="SUPFAM" id="SSF46894">
    <property type="entry name" value="C-terminal effector domain of the bipartite response regulators"/>
    <property type="match status" value="1"/>
</dbReference>
<proteinExistence type="inferred from homology"/>
<keyword evidence="9" id="KW-0418">Kinase</keyword>
<reference evidence="9 10" key="1">
    <citation type="submission" date="2016-09" db="EMBL/GenBank/DDBJ databases">
        <title>Draft genome sequence of the soil isolate, Lysinibacillus fusiformis M5, a potential hypoxanthine producer.</title>
        <authorList>
            <person name="Gallegos-Monterrosa R."/>
            <person name="Maroti G."/>
            <person name="Balint B."/>
            <person name="Kovacs A.T."/>
        </authorList>
    </citation>
    <scope>NUCLEOTIDE SEQUENCE [LARGE SCALE GENOMIC DNA]</scope>
    <source>
        <strain evidence="9 10">M5</strain>
    </source>
</reference>
<dbReference type="Gene3D" id="1.25.40.10">
    <property type="entry name" value="Tetratricopeptide repeat domain"/>
    <property type="match status" value="1"/>
</dbReference>
<dbReference type="SUPFAM" id="SSF48452">
    <property type="entry name" value="TPR-like"/>
    <property type="match status" value="1"/>
</dbReference>
<dbReference type="Pfam" id="PF03704">
    <property type="entry name" value="BTAD"/>
    <property type="match status" value="1"/>
</dbReference>
<evidence type="ECO:0000313" key="10">
    <source>
        <dbReference type="Proteomes" id="UP000094784"/>
    </source>
</evidence>
<dbReference type="AlphaFoldDB" id="A0A1E4R1Y5"/>
<evidence type="ECO:0000256" key="7">
    <source>
        <dbReference type="PROSITE-ProRule" id="PRU00169"/>
    </source>
</evidence>
<feature type="domain" description="Response regulatory" evidence="8">
    <location>
        <begin position="2"/>
        <end position="118"/>
    </location>
</feature>
<dbReference type="OrthoDB" id="3190595at2"/>
<dbReference type="Proteomes" id="UP000094784">
    <property type="component" value="Unassembled WGS sequence"/>
</dbReference>
<accession>A0A1E4R1Y5</accession>
<dbReference type="SMART" id="SM00862">
    <property type="entry name" value="Trans_reg_C"/>
    <property type="match status" value="1"/>
</dbReference>
<dbReference type="InterPro" id="IPR005158">
    <property type="entry name" value="BTAD"/>
</dbReference>
<evidence type="ECO:0000256" key="2">
    <source>
        <dbReference type="ARBA" id="ARBA00005820"/>
    </source>
</evidence>
<keyword evidence="9" id="KW-0808">Transferase</keyword>
<evidence type="ECO:0000313" key="9">
    <source>
        <dbReference type="EMBL" id="ODV54474.1"/>
    </source>
</evidence>